<accession>A0ABQ3CGF8</accession>
<feature type="region of interest" description="Disordered" evidence="1">
    <location>
        <begin position="49"/>
        <end position="93"/>
    </location>
</feature>
<protein>
    <submittedName>
        <fullName evidence="2">Uncharacterized protein</fullName>
    </submittedName>
</protein>
<evidence type="ECO:0000313" key="3">
    <source>
        <dbReference type="Proteomes" id="UP000653644"/>
    </source>
</evidence>
<dbReference type="Proteomes" id="UP000653644">
    <property type="component" value="Unassembled WGS sequence"/>
</dbReference>
<gene>
    <name evidence="2" type="ORF">GCM10010345_12900</name>
</gene>
<comment type="caution">
    <text evidence="2">The sequence shown here is derived from an EMBL/GenBank/DDBJ whole genome shotgun (WGS) entry which is preliminary data.</text>
</comment>
<keyword evidence="3" id="KW-1185">Reference proteome</keyword>
<feature type="compositionally biased region" description="Low complexity" evidence="1">
    <location>
        <begin position="1"/>
        <end position="16"/>
    </location>
</feature>
<reference evidence="3" key="1">
    <citation type="journal article" date="2019" name="Int. J. Syst. Evol. Microbiol.">
        <title>The Global Catalogue of Microorganisms (GCM) 10K type strain sequencing project: providing services to taxonomists for standard genome sequencing and annotation.</title>
        <authorList>
            <consortium name="The Broad Institute Genomics Platform"/>
            <consortium name="The Broad Institute Genome Sequencing Center for Infectious Disease"/>
            <person name="Wu L."/>
            <person name="Ma J."/>
        </authorList>
    </citation>
    <scope>NUCLEOTIDE SEQUENCE [LARGE SCALE GENOMIC DNA]</scope>
    <source>
        <strain evidence="3">JCM 4733</strain>
    </source>
</reference>
<sequence>MGEGGAAADAVAVGADRPVSRASPIRPMRMRVKGVRVLPSLWGAWCGGTAAVSRDGSDPRHGAGGTGGAHRGTRGPDGTAGTRPSVKGSYEISAGRSIEGRRVITTINV</sequence>
<organism evidence="2 3">
    <name type="scientific">Streptomyces canarius</name>
    <dbReference type="NCBI Taxonomy" id="285453"/>
    <lineage>
        <taxon>Bacteria</taxon>
        <taxon>Bacillati</taxon>
        <taxon>Actinomycetota</taxon>
        <taxon>Actinomycetes</taxon>
        <taxon>Kitasatosporales</taxon>
        <taxon>Streptomycetaceae</taxon>
        <taxon>Streptomyces</taxon>
    </lineage>
</organism>
<name>A0ABQ3CGF8_9ACTN</name>
<evidence type="ECO:0000256" key="1">
    <source>
        <dbReference type="SAM" id="MobiDB-lite"/>
    </source>
</evidence>
<proteinExistence type="predicted"/>
<dbReference type="EMBL" id="BMVN01000003">
    <property type="protein sequence ID" value="GHA09678.1"/>
    <property type="molecule type" value="Genomic_DNA"/>
</dbReference>
<evidence type="ECO:0000313" key="2">
    <source>
        <dbReference type="EMBL" id="GHA09678.1"/>
    </source>
</evidence>
<feature type="region of interest" description="Disordered" evidence="1">
    <location>
        <begin position="1"/>
        <end position="23"/>
    </location>
</feature>